<protein>
    <submittedName>
        <fullName evidence="2">Lycopene beta-cyclase CrtY</fullName>
        <ecNumber evidence="2">5.5.1.19</ecNumber>
    </submittedName>
</protein>
<accession>A0A4P7HJI9</accession>
<dbReference type="SUPFAM" id="SSF51905">
    <property type="entry name" value="FAD/NAD(P)-binding domain"/>
    <property type="match status" value="1"/>
</dbReference>
<dbReference type="Gene3D" id="3.50.50.60">
    <property type="entry name" value="FAD/NAD(P)-binding domain"/>
    <property type="match status" value="1"/>
</dbReference>
<keyword evidence="2" id="KW-0413">Isomerase</keyword>
<evidence type="ECO:0000256" key="1">
    <source>
        <dbReference type="ARBA" id="ARBA00006599"/>
    </source>
</evidence>
<dbReference type="GO" id="GO:0045436">
    <property type="term" value="F:lycopene beta cyclase activity"/>
    <property type="evidence" value="ECO:0007669"/>
    <property type="project" value="InterPro"/>
</dbReference>
<dbReference type="Pfam" id="PF05834">
    <property type="entry name" value="Lycopene_cycl"/>
    <property type="match status" value="1"/>
</dbReference>
<evidence type="ECO:0000313" key="2">
    <source>
        <dbReference type="EMBL" id="QBX34256.1"/>
    </source>
</evidence>
<dbReference type="AlphaFoldDB" id="A0A4P7HJI9"/>
<comment type="similarity">
    <text evidence="1">Belongs to the lycopene cyclase family.</text>
</comment>
<dbReference type="NCBIfam" id="TIGR01789">
    <property type="entry name" value="lycopene_cycl"/>
    <property type="match status" value="1"/>
</dbReference>
<proteinExistence type="inferred from homology"/>
<dbReference type="Proteomes" id="UP000296374">
    <property type="component" value="Chromosome"/>
</dbReference>
<dbReference type="NCBIfam" id="TIGR01790">
    <property type="entry name" value="carotene-cycl"/>
    <property type="match status" value="1"/>
</dbReference>
<gene>
    <name evidence="2" type="primary">crtY</name>
    <name evidence="2" type="ORF">E4191_05650</name>
</gene>
<reference evidence="3" key="1">
    <citation type="submission" date="2019-03" db="EMBL/GenBank/DDBJ databases">
        <authorList>
            <person name="Li J."/>
        </authorList>
    </citation>
    <scope>NUCLEOTIDE SEQUENCE [LARGE SCALE GENOMIC DNA]</scope>
    <source>
        <strain evidence="3">2251</strain>
    </source>
</reference>
<evidence type="ECO:0000313" key="3">
    <source>
        <dbReference type="Proteomes" id="UP000296374"/>
    </source>
</evidence>
<dbReference type="KEGG" id="plia:E4191_05650"/>
<organism evidence="2 3">
    <name type="scientific">Paracoccus liaowanqingii</name>
    <dbReference type="NCBI Taxonomy" id="2560053"/>
    <lineage>
        <taxon>Bacteria</taxon>
        <taxon>Pseudomonadati</taxon>
        <taxon>Pseudomonadota</taxon>
        <taxon>Alphaproteobacteria</taxon>
        <taxon>Rhodobacterales</taxon>
        <taxon>Paracoccaceae</taxon>
        <taxon>Paracoccus</taxon>
    </lineage>
</organism>
<dbReference type="GO" id="GO:0016705">
    <property type="term" value="F:oxidoreductase activity, acting on paired donors, with incorporation or reduction of molecular oxygen"/>
    <property type="evidence" value="ECO:0007669"/>
    <property type="project" value="InterPro"/>
</dbReference>
<dbReference type="EMBL" id="CP038439">
    <property type="protein sequence ID" value="QBX34256.1"/>
    <property type="molecule type" value="Genomic_DNA"/>
</dbReference>
<sequence>MRQLRLHLCAAGRQAEAGPQDLGCAARRDPAPQSRARCMTPDLVVAGAGLAGGLIALAVRAARPDLQVLLLDRAAGPVDRHTWSCHDTDLSPDWLARLRPLRRASWSDQQVRFPKHARRMRAGYGSLEDTALLAAVQAAVAQVRWNSDIAALDAKGATLADGTRIEAACVIDARGAEPSRHLAVGFQKFVGIEIETDAPHGVTRPLIMDGTVTQQDGYRFIYLLPFSPTRILIEDTRYSDGGDLDDEALAQASHDYARDKGWTGTEMRRERGILPIALAHDAQGFWDDHASGAVPVGLRAGFFHPVTGYSLPYAARVADVVAALPGPLTTDRLRPALRDFALDRARQDRFLRLLNRMLFRGCAPERRYTLLQRFYRMPEGLIERFYASTLTNADRLRIVTGKPPIPLRTAFRCLPERPLLKEFA</sequence>
<dbReference type="InterPro" id="IPR008461">
    <property type="entry name" value="CrtY"/>
</dbReference>
<dbReference type="InterPro" id="IPR036188">
    <property type="entry name" value="FAD/NAD-bd_sf"/>
</dbReference>
<dbReference type="InterPro" id="IPR010108">
    <property type="entry name" value="Lycopene_cyclase_b/e"/>
</dbReference>
<dbReference type="EC" id="5.5.1.19" evidence="2"/>
<name>A0A4P7HJI9_9RHOB</name>
<dbReference type="GO" id="GO:0016117">
    <property type="term" value="P:carotenoid biosynthetic process"/>
    <property type="evidence" value="ECO:0007669"/>
    <property type="project" value="InterPro"/>
</dbReference>